<dbReference type="Gene3D" id="3.90.70.10">
    <property type="entry name" value="Cysteine proteinases"/>
    <property type="match status" value="1"/>
</dbReference>
<dbReference type="Proteomes" id="UP000663873">
    <property type="component" value="Unassembled WGS sequence"/>
</dbReference>
<reference evidence="2" key="1">
    <citation type="submission" date="2021-02" db="EMBL/GenBank/DDBJ databases">
        <authorList>
            <person name="Nowell W R."/>
        </authorList>
    </citation>
    <scope>NUCLEOTIDE SEQUENCE</scope>
</reference>
<evidence type="ECO:0000259" key="1">
    <source>
        <dbReference type="Pfam" id="PF00112"/>
    </source>
</evidence>
<dbReference type="EMBL" id="CAJOBP010064445">
    <property type="protein sequence ID" value="CAF4862023.1"/>
    <property type="molecule type" value="Genomic_DNA"/>
</dbReference>
<organism evidence="2 3">
    <name type="scientific">Rotaria socialis</name>
    <dbReference type="NCBI Taxonomy" id="392032"/>
    <lineage>
        <taxon>Eukaryota</taxon>
        <taxon>Metazoa</taxon>
        <taxon>Spiralia</taxon>
        <taxon>Gnathifera</taxon>
        <taxon>Rotifera</taxon>
        <taxon>Eurotatoria</taxon>
        <taxon>Bdelloidea</taxon>
        <taxon>Philodinida</taxon>
        <taxon>Philodinidae</taxon>
        <taxon>Rotaria</taxon>
    </lineage>
</organism>
<evidence type="ECO:0000313" key="2">
    <source>
        <dbReference type="EMBL" id="CAF4862023.1"/>
    </source>
</evidence>
<name>A0A821SYW8_9BILA</name>
<comment type="caution">
    <text evidence="2">The sequence shown here is derived from an EMBL/GenBank/DDBJ whole genome shotgun (WGS) entry which is preliminary data.</text>
</comment>
<dbReference type="PROSITE" id="PS00639">
    <property type="entry name" value="THIOL_PROTEASE_HIS"/>
    <property type="match status" value="1"/>
</dbReference>
<accession>A0A821SYW8</accession>
<dbReference type="GO" id="GO:0008234">
    <property type="term" value="F:cysteine-type peptidase activity"/>
    <property type="evidence" value="ECO:0007669"/>
    <property type="project" value="InterPro"/>
</dbReference>
<dbReference type="InterPro" id="IPR038765">
    <property type="entry name" value="Papain-like_cys_pep_sf"/>
</dbReference>
<dbReference type="Pfam" id="PF00112">
    <property type="entry name" value="Peptidase_C1"/>
    <property type="match status" value="1"/>
</dbReference>
<dbReference type="AlphaFoldDB" id="A0A821SYW8"/>
<feature type="non-terminal residue" evidence="2">
    <location>
        <position position="1"/>
    </location>
</feature>
<dbReference type="GO" id="GO:0006508">
    <property type="term" value="P:proteolysis"/>
    <property type="evidence" value="ECO:0007669"/>
    <property type="project" value="InterPro"/>
</dbReference>
<proteinExistence type="predicted"/>
<evidence type="ECO:0000313" key="3">
    <source>
        <dbReference type="Proteomes" id="UP000663873"/>
    </source>
</evidence>
<sequence length="68" mass="7438">RSDQTQIKTEIFTNGPVEAAFTVYADFLTYKTGVYKHTTGSVLGGHAVKILGWGLDGTTPYWLVANCK</sequence>
<protein>
    <recommendedName>
        <fullName evidence="1">Peptidase C1A papain C-terminal domain-containing protein</fullName>
    </recommendedName>
</protein>
<keyword evidence="3" id="KW-1185">Reference proteome</keyword>
<dbReference type="InterPro" id="IPR025660">
    <property type="entry name" value="Pept_his_AS"/>
</dbReference>
<gene>
    <name evidence="2" type="ORF">UJA718_LOCUS43919</name>
</gene>
<dbReference type="SUPFAM" id="SSF54001">
    <property type="entry name" value="Cysteine proteinases"/>
    <property type="match status" value="1"/>
</dbReference>
<dbReference type="InterPro" id="IPR000668">
    <property type="entry name" value="Peptidase_C1A_C"/>
</dbReference>
<feature type="domain" description="Peptidase C1A papain C-terminal" evidence="1">
    <location>
        <begin position="3"/>
        <end position="66"/>
    </location>
</feature>